<dbReference type="PIRSF" id="PIRSF002825">
    <property type="entry name" value="CfbpA"/>
    <property type="match status" value="1"/>
</dbReference>
<dbReference type="AlphaFoldDB" id="A0A8E2I7F5"/>
<comment type="caution">
    <text evidence="1">The sequence shown here is derived from an EMBL/GenBank/DDBJ whole genome shotgun (WGS) entry which is preliminary data.</text>
</comment>
<dbReference type="PANTHER" id="PTHR30006">
    <property type="entry name" value="THIAMINE-BINDING PERIPLASMIC PROTEIN-RELATED"/>
    <property type="match status" value="1"/>
</dbReference>
<dbReference type="Proteomes" id="UP000189761">
    <property type="component" value="Unassembled WGS sequence"/>
</dbReference>
<reference evidence="1 2" key="1">
    <citation type="submission" date="2017-01" db="EMBL/GenBank/DDBJ databases">
        <title>Draft genome sequence of Bacillus oleronius.</title>
        <authorList>
            <person name="Allam M."/>
        </authorList>
    </citation>
    <scope>NUCLEOTIDE SEQUENCE [LARGE SCALE GENOMIC DNA]</scope>
    <source>
        <strain evidence="1 2">DSM 9356</strain>
    </source>
</reference>
<dbReference type="InterPro" id="IPR026045">
    <property type="entry name" value="Ferric-bd"/>
</dbReference>
<dbReference type="CDD" id="cd13552">
    <property type="entry name" value="PBP2_Fbp_like_6"/>
    <property type="match status" value="1"/>
</dbReference>
<evidence type="ECO:0000313" key="1">
    <source>
        <dbReference type="EMBL" id="OOP68027.1"/>
    </source>
</evidence>
<dbReference type="EMBL" id="MTLA01000142">
    <property type="protein sequence ID" value="OOP68027.1"/>
    <property type="molecule type" value="Genomic_DNA"/>
</dbReference>
<dbReference type="RefSeq" id="WP_071975148.1">
    <property type="nucleotide sequence ID" value="NZ_BOQX01000004.1"/>
</dbReference>
<sequence length="362" mass="41609">MKKRKMVSLLGVLTLSATMILSACSSSGEKDSKETSKESDNKLEDKVVIYSPHGKDILGQFEKMFEEKYGIDVEWLDMGSQEVLDRIRSEKNNPQADVWWGAPSTNFEQAKGEDLLDPYEPTYSATLDEGFHEPDWYWTGTSQTPEVIMYNTKLLKKEEVPKDWDELLDPKWKDKIIIRYPLASGTMRTIFSAMIYRDFKDSGDPNTGYEWLKKLDANTKEYSANPEMMYNKVAKGEGLLSVWGMPDVAMLKEQKNYPFDFIIPASGTPVLTEGIAIVKGAPHPKAAEAFYEFVNTPEAAKILAEQHYRIPTRNDVTDLPDWIKNTEIKEMDIDWDVFESQSDVWMKYWDENIKNGDKQIKE</sequence>
<name>A0A8E2I7F5_9BACI</name>
<dbReference type="PROSITE" id="PS51257">
    <property type="entry name" value="PROKAR_LIPOPROTEIN"/>
    <property type="match status" value="1"/>
</dbReference>
<keyword evidence="2" id="KW-1185">Reference proteome</keyword>
<dbReference type="GeneID" id="79868510"/>
<accession>A0A8E2I7F5</accession>
<dbReference type="InterPro" id="IPR006059">
    <property type="entry name" value="SBP"/>
</dbReference>
<proteinExistence type="predicted"/>
<dbReference type="Pfam" id="PF13416">
    <property type="entry name" value="SBP_bac_8"/>
    <property type="match status" value="1"/>
</dbReference>
<evidence type="ECO:0000313" key="2">
    <source>
        <dbReference type="Proteomes" id="UP000189761"/>
    </source>
</evidence>
<protein>
    <submittedName>
        <fullName evidence="1">Iron ABC transporter substrate-binding protein</fullName>
    </submittedName>
</protein>
<organism evidence="1 2">
    <name type="scientific">Heyndrickxia oleronia</name>
    <dbReference type="NCBI Taxonomy" id="38875"/>
    <lineage>
        <taxon>Bacteria</taxon>
        <taxon>Bacillati</taxon>
        <taxon>Bacillota</taxon>
        <taxon>Bacilli</taxon>
        <taxon>Bacillales</taxon>
        <taxon>Bacillaceae</taxon>
        <taxon>Heyndrickxia</taxon>
    </lineage>
</organism>
<dbReference type="Gene3D" id="3.40.190.10">
    <property type="entry name" value="Periplasmic binding protein-like II"/>
    <property type="match status" value="2"/>
</dbReference>
<gene>
    <name evidence="1" type="ORF">BWZ43_12885</name>
</gene>
<dbReference type="SUPFAM" id="SSF53850">
    <property type="entry name" value="Periplasmic binding protein-like II"/>
    <property type="match status" value="1"/>
</dbReference>